<keyword evidence="2" id="KW-1185">Reference proteome</keyword>
<name>A0A3B3VJX7_9TELE</name>
<dbReference type="Ensembl" id="ENSPLAT00000001070.1">
    <property type="protein sequence ID" value="ENSPLAP00000025353.1"/>
    <property type="gene ID" value="ENSPLAG00000012308.1"/>
</dbReference>
<dbReference type="AlphaFoldDB" id="A0A3B3VJX7"/>
<dbReference type="InterPro" id="IPR027816">
    <property type="entry name" value="MAJIN"/>
</dbReference>
<dbReference type="Proteomes" id="UP000261500">
    <property type="component" value="Unplaced"/>
</dbReference>
<protein>
    <submittedName>
        <fullName evidence="1">Uncharacterized protein</fullName>
    </submittedName>
</protein>
<evidence type="ECO:0000313" key="2">
    <source>
        <dbReference type="Proteomes" id="UP000261500"/>
    </source>
</evidence>
<sequence length="96" mass="11281">MALRPFSFPSPETRFFTADSLIYKFKIRGGNSFRQGRYSCYYIILASFRRFEGKSQPLNRRERNSGFCLFTQSQINPNFSCFYSFSASVKHSVLFK</sequence>
<accession>A0A3B3VJX7</accession>
<dbReference type="Pfam" id="PF15077">
    <property type="entry name" value="MAJIN"/>
    <property type="match status" value="1"/>
</dbReference>
<organism evidence="1 2">
    <name type="scientific">Poecilia latipinna</name>
    <name type="common">sailfin molly</name>
    <dbReference type="NCBI Taxonomy" id="48699"/>
    <lineage>
        <taxon>Eukaryota</taxon>
        <taxon>Metazoa</taxon>
        <taxon>Chordata</taxon>
        <taxon>Craniata</taxon>
        <taxon>Vertebrata</taxon>
        <taxon>Euteleostomi</taxon>
        <taxon>Actinopterygii</taxon>
        <taxon>Neopterygii</taxon>
        <taxon>Teleostei</taxon>
        <taxon>Neoteleostei</taxon>
        <taxon>Acanthomorphata</taxon>
        <taxon>Ovalentaria</taxon>
        <taxon>Atherinomorphae</taxon>
        <taxon>Cyprinodontiformes</taxon>
        <taxon>Poeciliidae</taxon>
        <taxon>Poeciliinae</taxon>
        <taxon>Poecilia</taxon>
    </lineage>
</organism>
<reference evidence="1" key="1">
    <citation type="submission" date="2025-08" db="UniProtKB">
        <authorList>
            <consortium name="Ensembl"/>
        </authorList>
    </citation>
    <scope>IDENTIFICATION</scope>
</reference>
<evidence type="ECO:0000313" key="1">
    <source>
        <dbReference type="Ensembl" id="ENSPLAP00000025353.1"/>
    </source>
</evidence>
<reference evidence="1" key="2">
    <citation type="submission" date="2025-09" db="UniProtKB">
        <authorList>
            <consortium name="Ensembl"/>
        </authorList>
    </citation>
    <scope>IDENTIFICATION</scope>
</reference>
<proteinExistence type="predicted"/>
<dbReference type="GO" id="GO:0003677">
    <property type="term" value="F:DNA binding"/>
    <property type="evidence" value="ECO:0007669"/>
    <property type="project" value="InterPro"/>
</dbReference>
<dbReference type="STRING" id="48699.ENSPLAP00000025353"/>